<comment type="caution">
    <text evidence="2">The sequence shown here is derived from an EMBL/GenBank/DDBJ whole genome shotgun (WGS) entry which is preliminary data.</text>
</comment>
<sequence length="628" mass="69812">MSINDSSEWNEWPSQLAECEAELLKGLAGRFAGQPFGEPAWEEIGGMARSGAELKLSFLRLRKRGWVHAVKKAWGERLYYIPAEKLIRLLPALYAPPCAGAAASGLNIRREAGPGLALDLLHALAYVADQGLPLTAKGTVHKKSLQKLQEPLFLSHEHVRRLSLQYAHQDAYEPAIAVVLDLLLCMGFITDRDGAFRLDEQRLGEWLSLSEHEMNRILLRTAIERYGPNDAGMQLFRYFICLLAGPEREWIDVPALLRWMEGEGMLNAADAAGQAEAWLCALAGFGWGDVAEADNGDCAFRWTVDSRRLLFEDGGENGEDDARFYVQPDFDVICPPGVPFYLRWKLLACTELVQCDRVSVYKLTRAGTAKAAEKGFGAPQILSMLAQGSAAEIPAHVAAAVEQWGKEIGRTRFDEALLLTCLTEEEADRIAAHPRLEGELTRIGPKHFMVTTSETGKIRSMLEGMGLAPLKRVGNGDGKPPAYPLIGDEPKPEARERLMPGRYYEAQGIVYSGRNVRFFDPDHDIPEPVSLFPGYERLPARWLQDFRSYHSSTAQSIVEQAQSWQTRVLLNLGGKRAEFAPTAVYSAPWRAEGVLHDLETGTFERRELAAEDLGELRLIVPQLDGETT</sequence>
<feature type="domain" description="Helicase XPB/Ssl2 N-terminal" evidence="1">
    <location>
        <begin position="325"/>
        <end position="438"/>
    </location>
</feature>
<reference evidence="2 3" key="1">
    <citation type="submission" date="2021-03" db="EMBL/GenBank/DDBJ databases">
        <title>Antimicrobial resistance genes in bacteria isolated from Japanese honey, and their potential for conferring macrolide and lincosamide resistance in the American foulbrood pathogen Paenibacillus larvae.</title>
        <authorList>
            <person name="Okamoto M."/>
            <person name="Kumagai M."/>
            <person name="Kanamori H."/>
            <person name="Takamatsu D."/>
        </authorList>
    </citation>
    <scope>NUCLEOTIDE SEQUENCE [LARGE SCALE GENOMIC DNA]</scope>
    <source>
        <strain evidence="2 3">J21TS3</strain>
    </source>
</reference>
<evidence type="ECO:0000313" key="3">
    <source>
        <dbReference type="Proteomes" id="UP000680638"/>
    </source>
</evidence>
<proteinExistence type="predicted"/>
<dbReference type="EMBL" id="BORW01000001">
    <property type="protein sequence ID" value="GIO65455.1"/>
    <property type="molecule type" value="Genomic_DNA"/>
</dbReference>
<evidence type="ECO:0000259" key="1">
    <source>
        <dbReference type="Pfam" id="PF13625"/>
    </source>
</evidence>
<dbReference type="Proteomes" id="UP000680638">
    <property type="component" value="Unassembled WGS sequence"/>
</dbReference>
<keyword evidence="3" id="KW-1185">Reference proteome</keyword>
<evidence type="ECO:0000313" key="2">
    <source>
        <dbReference type="EMBL" id="GIO65455.1"/>
    </source>
</evidence>
<dbReference type="Pfam" id="PF13625">
    <property type="entry name" value="Helicase_C_3"/>
    <property type="match status" value="1"/>
</dbReference>
<protein>
    <recommendedName>
        <fullName evidence="1">Helicase XPB/Ssl2 N-terminal domain-containing protein</fullName>
    </recommendedName>
</protein>
<accession>A0ABQ4LQB2</accession>
<organism evidence="2 3">
    <name type="scientific">Paenibacillus cookii</name>
    <dbReference type="NCBI Taxonomy" id="157839"/>
    <lineage>
        <taxon>Bacteria</taxon>
        <taxon>Bacillati</taxon>
        <taxon>Bacillota</taxon>
        <taxon>Bacilli</taxon>
        <taxon>Bacillales</taxon>
        <taxon>Paenibacillaceae</taxon>
        <taxon>Paenibacillus</taxon>
    </lineage>
</organism>
<dbReference type="RefSeq" id="WP_212947063.1">
    <property type="nucleotide sequence ID" value="NZ_BORW01000001.1"/>
</dbReference>
<dbReference type="InterPro" id="IPR032830">
    <property type="entry name" value="XPB/Ssl2_N"/>
</dbReference>
<gene>
    <name evidence="2" type="ORF">J21TS3_02760</name>
</gene>
<name>A0ABQ4LQB2_9BACL</name>